<dbReference type="InterPro" id="IPR051395">
    <property type="entry name" value="Cytochrome_c_Peroxidase/MauG"/>
</dbReference>
<dbReference type="InterPro" id="IPR009056">
    <property type="entry name" value="Cyt_c-like_dom"/>
</dbReference>
<evidence type="ECO:0000256" key="10">
    <source>
        <dbReference type="SAM" id="MobiDB-lite"/>
    </source>
</evidence>
<feature type="binding site" description="covalent" evidence="8">
    <location>
        <position position="234"/>
    </location>
    <ligand>
        <name>heme c</name>
        <dbReference type="ChEBI" id="CHEBI:61717"/>
        <label>2</label>
    </ligand>
</feature>
<keyword evidence="6" id="KW-0560">Oxidoreductase</keyword>
<dbReference type="STRING" id="1238182.C882_2379"/>
<dbReference type="PIRSF" id="PIRSF000294">
    <property type="entry name" value="Cytochrome-c_peroxidase"/>
    <property type="match status" value="1"/>
</dbReference>
<comment type="subcellular location">
    <subcellularLocation>
        <location evidence="1">Periplasm</location>
    </subcellularLocation>
</comment>
<feature type="binding site" description="covalent" evidence="8">
    <location>
        <position position="237"/>
    </location>
    <ligand>
        <name>heme c</name>
        <dbReference type="ChEBI" id="CHEBI:61717"/>
        <label>2</label>
    </ligand>
</feature>
<feature type="binding site" description="covalent" evidence="8">
    <location>
        <position position="97"/>
    </location>
    <ligand>
        <name>heme c</name>
        <dbReference type="ChEBI" id="CHEBI:61717"/>
        <label>1</label>
    </ligand>
</feature>
<evidence type="ECO:0000256" key="8">
    <source>
        <dbReference type="PIRSR" id="PIRSR000294-1"/>
    </source>
</evidence>
<dbReference type="InterPro" id="IPR036909">
    <property type="entry name" value="Cyt_c-like_dom_sf"/>
</dbReference>
<dbReference type="GO" id="GO:0042597">
    <property type="term" value="C:periplasmic space"/>
    <property type="evidence" value="ECO:0007669"/>
    <property type="project" value="UniProtKB-SubCell"/>
</dbReference>
<feature type="compositionally biased region" description="Basic residues" evidence="10">
    <location>
        <begin position="12"/>
        <end position="24"/>
    </location>
</feature>
<dbReference type="GO" id="GO:0004130">
    <property type="term" value="F:cytochrome-c peroxidase activity"/>
    <property type="evidence" value="ECO:0007669"/>
    <property type="project" value="TreeGrafter"/>
</dbReference>
<evidence type="ECO:0000256" key="3">
    <source>
        <dbReference type="ARBA" id="ARBA00022723"/>
    </source>
</evidence>
<accession>K9H409</accession>
<dbReference type="Proteomes" id="UP000009881">
    <property type="component" value="Unassembled WGS sequence"/>
</dbReference>
<keyword evidence="13" id="KW-1185">Reference proteome</keyword>
<gene>
    <name evidence="12" type="ORF">C882_2379</name>
</gene>
<evidence type="ECO:0000256" key="6">
    <source>
        <dbReference type="ARBA" id="ARBA00023002"/>
    </source>
</evidence>
<dbReference type="Pfam" id="PF03150">
    <property type="entry name" value="CCP_MauG"/>
    <property type="match status" value="1"/>
</dbReference>
<evidence type="ECO:0000256" key="1">
    <source>
        <dbReference type="ARBA" id="ARBA00004418"/>
    </source>
</evidence>
<evidence type="ECO:0000313" key="12">
    <source>
        <dbReference type="EMBL" id="EKV32302.1"/>
    </source>
</evidence>
<evidence type="ECO:0000313" key="13">
    <source>
        <dbReference type="Proteomes" id="UP000009881"/>
    </source>
</evidence>
<dbReference type="PATRIC" id="fig|1238182.3.peg.339"/>
<dbReference type="GO" id="GO:0009055">
    <property type="term" value="F:electron transfer activity"/>
    <property type="evidence" value="ECO:0007669"/>
    <property type="project" value="InterPro"/>
</dbReference>
<protein>
    <submittedName>
        <fullName evidence="12">Cytochrome c551 peroxidase</fullName>
    </submittedName>
</protein>
<dbReference type="SUPFAM" id="SSF46626">
    <property type="entry name" value="Cytochrome c"/>
    <property type="match status" value="2"/>
</dbReference>
<dbReference type="EMBL" id="ANHY01000003">
    <property type="protein sequence ID" value="EKV32302.1"/>
    <property type="molecule type" value="Genomic_DNA"/>
</dbReference>
<dbReference type="Pfam" id="PF00034">
    <property type="entry name" value="Cytochrom_C"/>
    <property type="match status" value="1"/>
</dbReference>
<dbReference type="Gene3D" id="1.10.760.10">
    <property type="entry name" value="Cytochrome c-like domain"/>
    <property type="match status" value="2"/>
</dbReference>
<sequence length="354" mass="36752">MIAGDRAAARKTPGRAARRGTRGRRARGRSVILAAALYVVGAAAPAAADMAPSSLPVSGGEPLVPVPAAAPADPGLVALGRALFFDTRLSADGTASCATCHDPRLGGSDGRPVAVGTDGVPRLFNTPTLFNAGFAARFGWRGDQSTLEDAVADAVPAELGGEWSAVIDRLSADADMAAAFPGGVSKRGMERALAAYVRALTTPDAPFDRWLAGESEALTDSQKRGYALFKAYGCAGCHQGRAAGGTMFQPIGLFKPFFPRHGTNPRADLGRYAVTGREADRHSFKVPTLRNVAQTAPYLHDGSVATLSGVVRVMAYYQVGRSPTDREVADIVAFLESLTAPVPPLALPPGEAPS</sequence>
<feature type="region of interest" description="Disordered" evidence="10">
    <location>
        <begin position="1"/>
        <end position="24"/>
    </location>
</feature>
<evidence type="ECO:0000256" key="2">
    <source>
        <dbReference type="ARBA" id="ARBA00022617"/>
    </source>
</evidence>
<feature type="domain" description="Cytochrome c" evidence="11">
    <location>
        <begin position="220"/>
        <end position="339"/>
    </location>
</feature>
<organism evidence="12 13">
    <name type="scientific">Caenispirillum salinarum AK4</name>
    <dbReference type="NCBI Taxonomy" id="1238182"/>
    <lineage>
        <taxon>Bacteria</taxon>
        <taxon>Pseudomonadati</taxon>
        <taxon>Pseudomonadota</taxon>
        <taxon>Alphaproteobacteria</taxon>
        <taxon>Rhodospirillales</taxon>
        <taxon>Novispirillaceae</taxon>
        <taxon>Caenispirillum</taxon>
    </lineage>
</organism>
<proteinExistence type="predicted"/>
<dbReference type="PANTHER" id="PTHR30600">
    <property type="entry name" value="CYTOCHROME C PEROXIDASE-RELATED"/>
    <property type="match status" value="1"/>
</dbReference>
<dbReference type="AlphaFoldDB" id="K9H409"/>
<keyword evidence="4" id="KW-0732">Signal</keyword>
<reference evidence="12 13" key="1">
    <citation type="journal article" date="2013" name="Genome Announc.">
        <title>Draft Genome Sequence of an Alphaproteobacterium, Caenispirillum salinarum AK4(T), Isolated from a Solar Saltern.</title>
        <authorList>
            <person name="Khatri I."/>
            <person name="Singh A."/>
            <person name="Korpole S."/>
            <person name="Pinnaka A.K."/>
            <person name="Subramanian S."/>
        </authorList>
    </citation>
    <scope>NUCLEOTIDE SEQUENCE [LARGE SCALE GENOMIC DNA]</scope>
    <source>
        <strain evidence="12 13">AK4</strain>
    </source>
</reference>
<feature type="binding site" description="axial binding residue" evidence="9">
    <location>
        <position position="101"/>
    </location>
    <ligand>
        <name>heme c</name>
        <dbReference type="ChEBI" id="CHEBI:61717"/>
        <label>1</label>
    </ligand>
    <ligandPart>
        <name>Fe</name>
        <dbReference type="ChEBI" id="CHEBI:18248"/>
    </ligandPart>
</feature>
<feature type="domain" description="Cytochrome c" evidence="11">
    <location>
        <begin position="75"/>
        <end position="201"/>
    </location>
</feature>
<comment type="PTM">
    <text evidence="8">Binds 2 heme groups per subunit.</text>
</comment>
<dbReference type="GO" id="GO:0046872">
    <property type="term" value="F:metal ion binding"/>
    <property type="evidence" value="ECO:0007669"/>
    <property type="project" value="UniProtKB-KW"/>
</dbReference>
<comment type="cofactor">
    <cofactor evidence="8">
        <name>heme</name>
        <dbReference type="ChEBI" id="CHEBI:30413"/>
    </cofactor>
    <text evidence="8">Binds 2 heme groups.</text>
</comment>
<evidence type="ECO:0000256" key="7">
    <source>
        <dbReference type="ARBA" id="ARBA00023004"/>
    </source>
</evidence>
<dbReference type="PANTHER" id="PTHR30600:SF7">
    <property type="entry name" value="CYTOCHROME C PEROXIDASE-RELATED"/>
    <property type="match status" value="1"/>
</dbReference>
<keyword evidence="5" id="KW-0574">Periplasm</keyword>
<keyword evidence="3 9" id="KW-0479">Metal-binding</keyword>
<feature type="binding site" description="covalent" evidence="8">
    <location>
        <position position="100"/>
    </location>
    <ligand>
        <name>heme c</name>
        <dbReference type="ChEBI" id="CHEBI:61717"/>
        <label>1</label>
    </ligand>
</feature>
<keyword evidence="2 8" id="KW-0349">Heme</keyword>
<name>K9H409_9PROT</name>
<evidence type="ECO:0000259" key="11">
    <source>
        <dbReference type="PROSITE" id="PS51007"/>
    </source>
</evidence>
<dbReference type="eggNOG" id="COG1858">
    <property type="taxonomic scope" value="Bacteria"/>
</dbReference>
<dbReference type="InterPro" id="IPR026259">
    <property type="entry name" value="MauG/Cytc_peroxidase"/>
</dbReference>
<comment type="caution">
    <text evidence="12">The sequence shown here is derived from an EMBL/GenBank/DDBJ whole genome shotgun (WGS) entry which is preliminary data.</text>
</comment>
<feature type="binding site" description="axial binding residue" evidence="9">
    <location>
        <position position="314"/>
    </location>
    <ligand>
        <name>heme c</name>
        <dbReference type="ChEBI" id="CHEBI:61717"/>
        <label>2</label>
    </ligand>
    <ligandPart>
        <name>Fe</name>
        <dbReference type="ChEBI" id="CHEBI:18248"/>
    </ligandPart>
</feature>
<evidence type="ECO:0000256" key="9">
    <source>
        <dbReference type="PIRSR" id="PIRSR000294-2"/>
    </source>
</evidence>
<dbReference type="InterPro" id="IPR004852">
    <property type="entry name" value="Di-haem_cyt_c_peroxidsae"/>
</dbReference>
<feature type="binding site" description="axial binding residue" evidence="9">
    <location>
        <position position="238"/>
    </location>
    <ligand>
        <name>heme c</name>
        <dbReference type="ChEBI" id="CHEBI:61717"/>
        <label>2</label>
    </ligand>
    <ligandPart>
        <name>Fe</name>
        <dbReference type="ChEBI" id="CHEBI:18248"/>
    </ligandPart>
</feature>
<evidence type="ECO:0000256" key="5">
    <source>
        <dbReference type="ARBA" id="ARBA00022764"/>
    </source>
</evidence>
<evidence type="ECO:0000256" key="4">
    <source>
        <dbReference type="ARBA" id="ARBA00022729"/>
    </source>
</evidence>
<keyword evidence="12" id="KW-0575">Peroxidase</keyword>
<dbReference type="PROSITE" id="PS51007">
    <property type="entry name" value="CYTC"/>
    <property type="match status" value="2"/>
</dbReference>
<dbReference type="GO" id="GO:0020037">
    <property type="term" value="F:heme binding"/>
    <property type="evidence" value="ECO:0007669"/>
    <property type="project" value="InterPro"/>
</dbReference>
<keyword evidence="7 9" id="KW-0408">Iron</keyword>